<evidence type="ECO:0000256" key="1">
    <source>
        <dbReference type="ARBA" id="ARBA00001947"/>
    </source>
</evidence>
<dbReference type="Gene3D" id="3.40.390.10">
    <property type="entry name" value="Collagenase (Catalytic Domain)"/>
    <property type="match status" value="1"/>
</dbReference>
<dbReference type="InterPro" id="IPR042089">
    <property type="entry name" value="Peptidase_M13_dom_2"/>
</dbReference>
<evidence type="ECO:0000256" key="5">
    <source>
        <dbReference type="ARBA" id="ARBA00022801"/>
    </source>
</evidence>
<evidence type="ECO:0000259" key="8">
    <source>
        <dbReference type="Pfam" id="PF01431"/>
    </source>
</evidence>
<keyword evidence="5 10" id="KW-0378">Hydrolase</keyword>
<dbReference type="CDD" id="cd08662">
    <property type="entry name" value="M13"/>
    <property type="match status" value="1"/>
</dbReference>
<dbReference type="EMBL" id="CP007490">
    <property type="protein sequence ID" value="AIC46879.1"/>
    <property type="molecule type" value="Genomic_DNA"/>
</dbReference>
<evidence type="ECO:0000313" key="11">
    <source>
        <dbReference type="Proteomes" id="UP000067708"/>
    </source>
</evidence>
<dbReference type="GO" id="GO:0046872">
    <property type="term" value="F:metal ion binding"/>
    <property type="evidence" value="ECO:0007669"/>
    <property type="project" value="UniProtKB-KW"/>
</dbReference>
<dbReference type="InterPro" id="IPR000718">
    <property type="entry name" value="Peptidase_M13"/>
</dbReference>
<organism evidence="10 11">
    <name type="scientific">Rhodoluna lacicola</name>
    <dbReference type="NCBI Taxonomy" id="529884"/>
    <lineage>
        <taxon>Bacteria</taxon>
        <taxon>Bacillati</taxon>
        <taxon>Actinomycetota</taxon>
        <taxon>Actinomycetes</taxon>
        <taxon>Micrococcales</taxon>
        <taxon>Microbacteriaceae</taxon>
        <taxon>Luna cluster</taxon>
        <taxon>Luna-1 subcluster</taxon>
        <taxon>Rhodoluna</taxon>
    </lineage>
</organism>
<dbReference type="SUPFAM" id="SSF55486">
    <property type="entry name" value="Metalloproteases ('zincins'), catalytic domain"/>
    <property type="match status" value="1"/>
</dbReference>
<dbReference type="eggNOG" id="COG3590">
    <property type="taxonomic scope" value="Bacteria"/>
</dbReference>
<dbReference type="GO" id="GO:0005886">
    <property type="term" value="C:plasma membrane"/>
    <property type="evidence" value="ECO:0007669"/>
    <property type="project" value="TreeGrafter"/>
</dbReference>
<keyword evidence="7" id="KW-0482">Metalloprotease</keyword>
<name>A0A060JKR7_9MICO</name>
<protein>
    <submittedName>
        <fullName evidence="10">Putative metalloendopeptidase</fullName>
        <ecNumber evidence="10">3.4.24.-</ecNumber>
    </submittedName>
</protein>
<dbReference type="Proteomes" id="UP000067708">
    <property type="component" value="Chromosome"/>
</dbReference>
<dbReference type="KEGG" id="rla:Rhola_00000480"/>
<sequence>MSMKPGIEETSFDHSIRVQDDLFRHVNGTWFKETQIPEDKSMYGSFHMLADDAEAAVKEILLQAAESAGSGKAPAGSPEQQIGDLYASFMDEARANELGAAPIAAELKLIEHITTLDEATKLMGEFSKAGIGGLFGSYVDNDPGNPNRYLVNLYHGGIGLPDEAYYREEKHQEIRDAYVPHIAQMLSLAGWSNTDAEAAAHKIFEFETALAAVHWNNVDSRDAEKTYNLVAFDDLQATTKTFDWSLWLAGAQLERKVLEESVVMMPSFFEGLENIYKQENLETIKLWMAWKVIGSAASLLSDDFVNERFAFYGTKLTGAPVNRARWKRAVSLVEGSLGELIGKIYVEKHFPMEAKHRMDELVGYLIEAYRQSILELDWMSEETRQKALVKLDKFTPKIGFPDKWKDYSSLVIKRDDLVGNVRRANAFEHEREAAKIGAPLDRDEWFMTPQTVNAYYNPGFNEIVFPAAILQPPFFSLENDDAINFGAIGAVIGHEIGHGFDDQGSKYDGDGALQSWWTDADRAAFEKRTKKLIDQYNQLSPAQLGDEHKVNGELTIGENIGDLGGLGIAYKAYLLSLKGAEAPVIDGRTAAQRFFIAWSQSWRAIGRDEMVLQRLATDPHSPAEFRCNQIVRNIDVFYEAFNVQPGDKLWLDPEERVVIW</sequence>
<dbReference type="PANTHER" id="PTHR11733">
    <property type="entry name" value="ZINC METALLOPROTEASE FAMILY M13 NEPRILYSIN-RELATED"/>
    <property type="match status" value="1"/>
</dbReference>
<dbReference type="RefSeq" id="WP_038501532.1">
    <property type="nucleotide sequence ID" value="NZ_CP007490.1"/>
</dbReference>
<dbReference type="Gene3D" id="1.10.1380.10">
    <property type="entry name" value="Neutral endopeptidase , domain2"/>
    <property type="match status" value="1"/>
</dbReference>
<evidence type="ECO:0000256" key="4">
    <source>
        <dbReference type="ARBA" id="ARBA00022723"/>
    </source>
</evidence>
<evidence type="ECO:0000256" key="2">
    <source>
        <dbReference type="ARBA" id="ARBA00007357"/>
    </source>
</evidence>
<accession>A0A060JKR7</accession>
<evidence type="ECO:0000313" key="10">
    <source>
        <dbReference type="EMBL" id="AIC46879.1"/>
    </source>
</evidence>
<comment type="similarity">
    <text evidence="2">Belongs to the peptidase M13 family.</text>
</comment>
<dbReference type="PROSITE" id="PS51885">
    <property type="entry name" value="NEPRILYSIN"/>
    <property type="match status" value="1"/>
</dbReference>
<dbReference type="PANTHER" id="PTHR11733:SF167">
    <property type="entry name" value="FI17812P1-RELATED"/>
    <property type="match status" value="1"/>
</dbReference>
<evidence type="ECO:0000259" key="9">
    <source>
        <dbReference type="Pfam" id="PF05649"/>
    </source>
</evidence>
<keyword evidence="4" id="KW-0479">Metal-binding</keyword>
<feature type="domain" description="Peptidase M13 N-terminal" evidence="9">
    <location>
        <begin position="19"/>
        <end position="401"/>
    </location>
</feature>
<feature type="domain" description="Peptidase M13 C-terminal" evidence="8">
    <location>
        <begin position="453"/>
        <end position="657"/>
    </location>
</feature>
<reference evidence="10 11" key="1">
    <citation type="journal article" date="2014" name="Int. J. Syst. Evol. Microbiol.">
        <title>Rhodoluna lacicola gen. nov., sp. nov., a planktonic freshwater bacterium with stream-lined genome.</title>
        <authorList>
            <person name="Hahn M."/>
            <person name="Schmidt J."/>
            <person name="Taipale S.J."/>
            <person name="Doolittle W.F."/>
            <person name="Koll U."/>
        </authorList>
    </citation>
    <scope>NUCLEOTIDE SEQUENCE [LARGE SCALE GENOMIC DNA]</scope>
    <source>
        <strain evidence="10 11">MWH-Ta8</strain>
    </source>
</reference>
<keyword evidence="11" id="KW-1185">Reference proteome</keyword>
<proteinExistence type="inferred from homology"/>
<dbReference type="EC" id="3.4.24.-" evidence="10"/>
<gene>
    <name evidence="10" type="ORF">Rhola_00000480</name>
</gene>
<keyword evidence="6" id="KW-0862">Zinc</keyword>
<dbReference type="HOGENOM" id="CLU_006187_7_2_11"/>
<dbReference type="STRING" id="529884.Rhola_00000480"/>
<dbReference type="PATRIC" id="fig|529884.3.peg.45"/>
<dbReference type="Pfam" id="PF05649">
    <property type="entry name" value="Peptidase_M13_N"/>
    <property type="match status" value="1"/>
</dbReference>
<keyword evidence="3" id="KW-0645">Protease</keyword>
<evidence type="ECO:0000256" key="3">
    <source>
        <dbReference type="ARBA" id="ARBA00022670"/>
    </source>
</evidence>
<evidence type="ECO:0000256" key="7">
    <source>
        <dbReference type="ARBA" id="ARBA00023049"/>
    </source>
</evidence>
<dbReference type="InterPro" id="IPR018497">
    <property type="entry name" value="Peptidase_M13_C"/>
</dbReference>
<dbReference type="AlphaFoldDB" id="A0A060JKR7"/>
<dbReference type="GO" id="GO:0004222">
    <property type="term" value="F:metalloendopeptidase activity"/>
    <property type="evidence" value="ECO:0007669"/>
    <property type="project" value="InterPro"/>
</dbReference>
<dbReference type="Pfam" id="PF01431">
    <property type="entry name" value="Peptidase_M13"/>
    <property type="match status" value="1"/>
</dbReference>
<dbReference type="OrthoDB" id="9775677at2"/>
<evidence type="ECO:0000256" key="6">
    <source>
        <dbReference type="ARBA" id="ARBA00022833"/>
    </source>
</evidence>
<dbReference type="GO" id="GO:0016485">
    <property type="term" value="P:protein processing"/>
    <property type="evidence" value="ECO:0007669"/>
    <property type="project" value="TreeGrafter"/>
</dbReference>
<dbReference type="InterPro" id="IPR008753">
    <property type="entry name" value="Peptidase_M13_N"/>
</dbReference>
<dbReference type="PRINTS" id="PR00786">
    <property type="entry name" value="NEPRILYSIN"/>
</dbReference>
<comment type="cofactor">
    <cofactor evidence="1">
        <name>Zn(2+)</name>
        <dbReference type="ChEBI" id="CHEBI:29105"/>
    </cofactor>
</comment>
<dbReference type="InterPro" id="IPR024079">
    <property type="entry name" value="MetalloPept_cat_dom_sf"/>
</dbReference>